<evidence type="ECO:0000313" key="1">
    <source>
        <dbReference type="EMBL" id="CAA9281824.1"/>
    </source>
</evidence>
<sequence>MRGNGKGQFTYVPQAKSGLQLRGDVRSILAVNNTLLVGINQQPVKVFKLK</sequence>
<protein>
    <submittedName>
        <fullName evidence="1">Uncharacterized protein</fullName>
    </submittedName>
</protein>
<proteinExistence type="predicted"/>
<reference evidence="1" key="1">
    <citation type="submission" date="2020-02" db="EMBL/GenBank/DDBJ databases">
        <authorList>
            <person name="Meier V. D."/>
        </authorList>
    </citation>
    <scope>NUCLEOTIDE SEQUENCE</scope>
    <source>
        <strain evidence="1">AVDCRST_MAG95</strain>
    </source>
</reference>
<name>A0A6J4JLS4_9BACT</name>
<accession>A0A6J4JLS4</accession>
<dbReference type="EMBL" id="CADCTJ010001050">
    <property type="protein sequence ID" value="CAA9281824.1"/>
    <property type="molecule type" value="Genomic_DNA"/>
</dbReference>
<dbReference type="AlphaFoldDB" id="A0A6J4JLS4"/>
<organism evidence="1">
    <name type="scientific">uncultured Adhaeribacter sp</name>
    <dbReference type="NCBI Taxonomy" id="448109"/>
    <lineage>
        <taxon>Bacteria</taxon>
        <taxon>Pseudomonadati</taxon>
        <taxon>Bacteroidota</taxon>
        <taxon>Cytophagia</taxon>
        <taxon>Cytophagales</taxon>
        <taxon>Hymenobacteraceae</taxon>
        <taxon>Adhaeribacter</taxon>
        <taxon>environmental samples</taxon>
    </lineage>
</organism>
<gene>
    <name evidence="1" type="ORF">AVDCRST_MAG95-3364</name>
</gene>